<accession>A0ABX0FNP3</accession>
<feature type="domain" description="Cyanophycin synthase-like N-terminal" evidence="3">
    <location>
        <begin position="34"/>
        <end position="135"/>
    </location>
</feature>
<evidence type="ECO:0000259" key="1">
    <source>
        <dbReference type="Pfam" id="PF02875"/>
    </source>
</evidence>
<dbReference type="Gene3D" id="3.40.1190.10">
    <property type="entry name" value="Mur-like, catalytic domain"/>
    <property type="match status" value="1"/>
</dbReference>
<dbReference type="SUPFAM" id="SSF53623">
    <property type="entry name" value="MurD-like peptide ligases, catalytic domain"/>
    <property type="match status" value="1"/>
</dbReference>
<dbReference type="Proteomes" id="UP000666369">
    <property type="component" value="Unassembled WGS sequence"/>
</dbReference>
<dbReference type="InterPro" id="IPR013221">
    <property type="entry name" value="Mur_ligase_cen"/>
</dbReference>
<dbReference type="PANTHER" id="PTHR23135:SF18">
    <property type="entry name" value="CYANOPHYCIN SYNTHETASE"/>
    <property type="match status" value="1"/>
</dbReference>
<evidence type="ECO:0000313" key="5">
    <source>
        <dbReference type="Proteomes" id="UP000666369"/>
    </source>
</evidence>
<dbReference type="InterPro" id="IPR036615">
    <property type="entry name" value="Mur_ligase_C_dom_sf"/>
</dbReference>
<feature type="domain" description="Mur ligase central" evidence="2">
    <location>
        <begin position="223"/>
        <end position="433"/>
    </location>
</feature>
<dbReference type="EMBL" id="JAADJT010000008">
    <property type="protein sequence ID" value="NGZ86246.1"/>
    <property type="molecule type" value="Genomic_DNA"/>
</dbReference>
<evidence type="ECO:0000259" key="3">
    <source>
        <dbReference type="Pfam" id="PF18921"/>
    </source>
</evidence>
<dbReference type="Pfam" id="PF02875">
    <property type="entry name" value="Mur_ligase_C"/>
    <property type="match status" value="1"/>
</dbReference>
<proteinExistence type="predicted"/>
<dbReference type="InterPro" id="IPR004101">
    <property type="entry name" value="Mur_ligase_C"/>
</dbReference>
<organism evidence="4 5">
    <name type="scientific">Duganella aceris</name>
    <dbReference type="NCBI Taxonomy" id="2703883"/>
    <lineage>
        <taxon>Bacteria</taxon>
        <taxon>Pseudomonadati</taxon>
        <taxon>Pseudomonadota</taxon>
        <taxon>Betaproteobacteria</taxon>
        <taxon>Burkholderiales</taxon>
        <taxon>Oxalobacteraceae</taxon>
        <taxon>Telluria group</taxon>
        <taxon>Duganella</taxon>
    </lineage>
</organism>
<reference evidence="4 5" key="1">
    <citation type="submission" date="2020-01" db="EMBL/GenBank/DDBJ databases">
        <authorList>
            <person name="Lee S.D."/>
        </authorList>
    </citation>
    <scope>NUCLEOTIDE SEQUENCE [LARGE SCALE GENOMIC DNA]</scope>
    <source>
        <strain evidence="4 5">SAP-35</strain>
    </source>
</reference>
<protein>
    <recommendedName>
        <fullName evidence="6">Cyanophycin synthetase</fullName>
    </recommendedName>
</protein>
<gene>
    <name evidence="4" type="ORF">GW587_18550</name>
</gene>
<evidence type="ECO:0000313" key="4">
    <source>
        <dbReference type="EMBL" id="NGZ86246.1"/>
    </source>
</evidence>
<dbReference type="SUPFAM" id="SSF53244">
    <property type="entry name" value="MurD-like peptide ligases, peptide-binding domain"/>
    <property type="match status" value="1"/>
</dbReference>
<dbReference type="Pfam" id="PF18921">
    <property type="entry name" value="Cyanophycin_syn"/>
    <property type="match status" value="1"/>
</dbReference>
<dbReference type="Pfam" id="PF08245">
    <property type="entry name" value="Mur_ligase_M"/>
    <property type="match status" value="1"/>
</dbReference>
<keyword evidence="5" id="KW-1185">Reference proteome</keyword>
<name>A0ABX0FNP3_9BURK</name>
<dbReference type="Gene3D" id="3.90.190.20">
    <property type="entry name" value="Mur ligase, C-terminal domain"/>
    <property type="match status" value="1"/>
</dbReference>
<comment type="caution">
    <text evidence="4">The sequence shown here is derived from an EMBL/GenBank/DDBJ whole genome shotgun (WGS) entry which is preliminary data.</text>
</comment>
<dbReference type="InterPro" id="IPR044019">
    <property type="entry name" value="Cyanophycin_syn_N"/>
</dbReference>
<reference evidence="5" key="2">
    <citation type="submission" date="2023-07" db="EMBL/GenBank/DDBJ databases">
        <title>Duganella aceri sp. nov., isolated from tree sap.</title>
        <authorList>
            <person name="Kim I.S."/>
        </authorList>
    </citation>
    <scope>NUCLEOTIDE SEQUENCE [LARGE SCALE GENOMIC DNA]</scope>
    <source>
        <strain evidence="5">SAP-35</strain>
    </source>
</reference>
<dbReference type="InterPro" id="IPR036565">
    <property type="entry name" value="Mur-like_cat_sf"/>
</dbReference>
<evidence type="ECO:0008006" key="6">
    <source>
        <dbReference type="Google" id="ProtNLM"/>
    </source>
</evidence>
<dbReference type="RefSeq" id="WP_166105941.1">
    <property type="nucleotide sequence ID" value="NZ_JAADJT010000008.1"/>
</dbReference>
<evidence type="ECO:0000259" key="2">
    <source>
        <dbReference type="Pfam" id="PF08245"/>
    </source>
</evidence>
<feature type="domain" description="Mur ligase C-terminal" evidence="1">
    <location>
        <begin position="468"/>
        <end position="586"/>
    </location>
</feature>
<sequence>MHIIEQRFLRGPNLYNSSRSLMTVLEFAADAPAPLHARLVRLLPELETHAVDAMAGALLRRLRAGATTGVSSDLPYILTLVQRELQRLAGAPTATDRTHAVRGMPGRYRLVCGYHCEAVAAEAMTLAIALLEALLTNRPFELSAPLAALRATAARQAPDPQMAEALEAAAQADIPVFKVGDDANEYQLGWGSRQRRLRAEDAASIGPDALYALGDGRIPVIAVTGTNGKTTTALILAHGIRQSGLRCGLTTTEGVFVNGERLSKGDCSGYWSARKVLMSPEVDVAVLETARGGILKRGLAFDRCDIAIVLNVSADHLGLDGIDTVRDLARVKAVVARTAAGAVVLNAEDPHCAAVRRRVRPGVELLYFSLDPEHPVLLRHLDQGGRAAYLQDGALVLADGTRRHALLRADAMPAALGGHARYNIANGLAVAAAMLAGGFTRAQMAAGLASFVSDNRSNPLRSNVFQLPDSGITLIVDYAHNPAAYTALGQAARSLAGGRVLGVITAPGDRRDVDLRDVGRVCAAYFDGLIVYESARRGRDAGETGALIVDGIARAGGVCRQWRQIDDVRAALDQALAQCQPGDVLVYACPSTLEMLAAALQTRDPGGAALVALAAGLELAAP</sequence>
<dbReference type="PANTHER" id="PTHR23135">
    <property type="entry name" value="MUR LIGASE FAMILY MEMBER"/>
    <property type="match status" value="1"/>
</dbReference>